<dbReference type="SUPFAM" id="SSF46955">
    <property type="entry name" value="Putative DNA-binding domain"/>
    <property type="match status" value="1"/>
</dbReference>
<feature type="domain" description="HTH merR-type" evidence="2">
    <location>
        <begin position="8"/>
        <end position="77"/>
    </location>
</feature>
<dbReference type="InterPro" id="IPR009061">
    <property type="entry name" value="DNA-bd_dom_put_sf"/>
</dbReference>
<dbReference type="Proteomes" id="UP000095329">
    <property type="component" value="Unassembled WGS sequence"/>
</dbReference>
<dbReference type="PANTHER" id="PTHR30204">
    <property type="entry name" value="REDOX-CYCLING DRUG-SENSING TRANSCRIPTIONAL ACTIVATOR SOXR"/>
    <property type="match status" value="1"/>
</dbReference>
<protein>
    <submittedName>
        <fullName evidence="3">MerR family transcriptional regulator</fullName>
    </submittedName>
</protein>
<dbReference type="RefSeq" id="WP_023587828.1">
    <property type="nucleotide sequence ID" value="NZ_ASHX02000001.1"/>
</dbReference>
<accession>A0A1D3DT91</accession>
<sequence length="136" mass="15384">MADDQRWHMRIGEVAQRTGLSLRTIRHYEDAGIAAPSARTKGGFRLYTEQDVERLLAAARMRPLGFTVDEMREVLDVTARLASTDDPPEGEERERLLARLGTYREAVEARCEALRVRLRRAEDLAATLRGHLDPVG</sequence>
<evidence type="ECO:0000256" key="1">
    <source>
        <dbReference type="ARBA" id="ARBA00023125"/>
    </source>
</evidence>
<dbReference type="SMART" id="SM00422">
    <property type="entry name" value="HTH_MERR"/>
    <property type="match status" value="1"/>
</dbReference>
<reference evidence="3 4" key="1">
    <citation type="journal article" date="2013" name="Genome Announc.">
        <title>Genome Sequence of Streptomyces violaceusniger Strain SPC6, a Halotolerant Streptomycete That Exhibits Rapid Growth and Development.</title>
        <authorList>
            <person name="Chen X."/>
            <person name="Zhang B."/>
            <person name="Zhang W."/>
            <person name="Wu X."/>
            <person name="Zhang M."/>
            <person name="Chen T."/>
            <person name="Liu G."/>
            <person name="Dyson P."/>
        </authorList>
    </citation>
    <scope>NUCLEOTIDE SEQUENCE [LARGE SCALE GENOMIC DNA]</scope>
    <source>
        <strain evidence="3 4">SPC6</strain>
    </source>
</reference>
<comment type="caution">
    <text evidence="3">The sequence shown here is derived from an EMBL/GenBank/DDBJ whole genome shotgun (WGS) entry which is preliminary data.</text>
</comment>
<dbReference type="AlphaFoldDB" id="A0A1D3DT91"/>
<proteinExistence type="predicted"/>
<evidence type="ECO:0000313" key="3">
    <source>
        <dbReference type="EMBL" id="OEJ95543.1"/>
    </source>
</evidence>
<dbReference type="PANTHER" id="PTHR30204:SF93">
    <property type="entry name" value="HTH MERR-TYPE DOMAIN-CONTAINING PROTEIN"/>
    <property type="match status" value="1"/>
</dbReference>
<organism evidence="3 4">
    <name type="scientific">Streptomyces thermolilacinus SPC6</name>
    <dbReference type="NCBI Taxonomy" id="1306406"/>
    <lineage>
        <taxon>Bacteria</taxon>
        <taxon>Bacillati</taxon>
        <taxon>Actinomycetota</taxon>
        <taxon>Actinomycetes</taxon>
        <taxon>Kitasatosporales</taxon>
        <taxon>Streptomycetaceae</taxon>
        <taxon>Streptomyces</taxon>
    </lineage>
</organism>
<dbReference type="eggNOG" id="COG0789">
    <property type="taxonomic scope" value="Bacteria"/>
</dbReference>
<name>A0A1D3DT91_9ACTN</name>
<dbReference type="STRING" id="1306406.J116_014720"/>
<dbReference type="EMBL" id="ASHX02000001">
    <property type="protein sequence ID" value="OEJ95543.1"/>
    <property type="molecule type" value="Genomic_DNA"/>
</dbReference>
<dbReference type="GO" id="GO:0003677">
    <property type="term" value="F:DNA binding"/>
    <property type="evidence" value="ECO:0007669"/>
    <property type="project" value="UniProtKB-KW"/>
</dbReference>
<dbReference type="Pfam" id="PF13411">
    <property type="entry name" value="MerR_1"/>
    <property type="match status" value="1"/>
</dbReference>
<keyword evidence="4" id="KW-1185">Reference proteome</keyword>
<dbReference type="PRINTS" id="PR00040">
    <property type="entry name" value="HTHMERR"/>
</dbReference>
<gene>
    <name evidence="3" type="ORF">J116_014720</name>
</gene>
<dbReference type="InterPro" id="IPR047057">
    <property type="entry name" value="MerR_fam"/>
</dbReference>
<dbReference type="InterPro" id="IPR000551">
    <property type="entry name" value="MerR-type_HTH_dom"/>
</dbReference>
<evidence type="ECO:0000313" key="4">
    <source>
        <dbReference type="Proteomes" id="UP000095329"/>
    </source>
</evidence>
<keyword evidence="1" id="KW-0238">DNA-binding</keyword>
<evidence type="ECO:0000259" key="2">
    <source>
        <dbReference type="PROSITE" id="PS50937"/>
    </source>
</evidence>
<dbReference type="PROSITE" id="PS50937">
    <property type="entry name" value="HTH_MERR_2"/>
    <property type="match status" value="1"/>
</dbReference>
<dbReference type="Gene3D" id="1.10.1660.10">
    <property type="match status" value="1"/>
</dbReference>
<dbReference type="OrthoDB" id="9809391at2"/>
<dbReference type="GO" id="GO:0003700">
    <property type="term" value="F:DNA-binding transcription factor activity"/>
    <property type="evidence" value="ECO:0007669"/>
    <property type="project" value="InterPro"/>
</dbReference>